<dbReference type="Gene3D" id="3.40.50.300">
    <property type="entry name" value="P-loop containing nucleotide triphosphate hydrolases"/>
    <property type="match status" value="1"/>
</dbReference>
<evidence type="ECO:0000256" key="2">
    <source>
        <dbReference type="ARBA" id="ARBA00022741"/>
    </source>
</evidence>
<dbReference type="InterPro" id="IPR000850">
    <property type="entry name" value="Adenylat/UMP-CMP_kin"/>
</dbReference>
<dbReference type="InterPro" id="IPR033690">
    <property type="entry name" value="Adenylat_kinase_CS"/>
</dbReference>
<dbReference type="InterPro" id="IPR027417">
    <property type="entry name" value="P-loop_NTPase"/>
</dbReference>
<dbReference type="GO" id="GO:0019205">
    <property type="term" value="F:nucleobase-containing compound kinase activity"/>
    <property type="evidence" value="ECO:0007669"/>
    <property type="project" value="InterPro"/>
</dbReference>
<dbReference type="EMBL" id="HBGS01062746">
    <property type="protein sequence ID" value="CAD9495130.1"/>
    <property type="molecule type" value="Transcribed_RNA"/>
</dbReference>
<dbReference type="PANTHER" id="PTHR23359">
    <property type="entry name" value="NUCLEOTIDE KINASE"/>
    <property type="match status" value="1"/>
</dbReference>
<reference evidence="4" key="1">
    <citation type="submission" date="2021-01" db="EMBL/GenBank/DDBJ databases">
        <authorList>
            <person name="Corre E."/>
            <person name="Pelletier E."/>
            <person name="Niang G."/>
            <person name="Scheremetjew M."/>
            <person name="Finn R."/>
            <person name="Kale V."/>
            <person name="Holt S."/>
            <person name="Cochrane G."/>
            <person name="Meng A."/>
            <person name="Brown T."/>
            <person name="Cohen L."/>
        </authorList>
    </citation>
    <scope>NUCLEOTIDE SEQUENCE</scope>
    <source>
        <strain evidence="4">CCMP1381</strain>
    </source>
</reference>
<gene>
    <name evidence="4" type="ORF">DSPE1174_LOCUS32682</name>
</gene>
<keyword evidence="1" id="KW-0808">Transferase</keyword>
<dbReference type="Pfam" id="PF00406">
    <property type="entry name" value="ADK"/>
    <property type="match status" value="1"/>
</dbReference>
<dbReference type="AlphaFoldDB" id="A0A7S2HMT9"/>
<dbReference type="PROSITE" id="PS00113">
    <property type="entry name" value="ADENYLATE_KINASE"/>
    <property type="match status" value="1"/>
</dbReference>
<evidence type="ECO:0008006" key="5">
    <source>
        <dbReference type="Google" id="ProtNLM"/>
    </source>
</evidence>
<accession>A0A7S2HMT9</accession>
<dbReference type="GO" id="GO:0005524">
    <property type="term" value="F:ATP binding"/>
    <property type="evidence" value="ECO:0007669"/>
    <property type="project" value="InterPro"/>
</dbReference>
<keyword evidence="3" id="KW-0418">Kinase</keyword>
<protein>
    <recommendedName>
        <fullName evidence="5">Adenylate kinase active site lid domain-containing protein</fullName>
    </recommendedName>
</protein>
<keyword evidence="2" id="KW-0547">Nucleotide-binding</keyword>
<evidence type="ECO:0000256" key="1">
    <source>
        <dbReference type="ARBA" id="ARBA00022679"/>
    </source>
</evidence>
<organism evidence="4">
    <name type="scientific">Octactis speculum</name>
    <dbReference type="NCBI Taxonomy" id="3111310"/>
    <lineage>
        <taxon>Eukaryota</taxon>
        <taxon>Sar</taxon>
        <taxon>Stramenopiles</taxon>
        <taxon>Ochrophyta</taxon>
        <taxon>Dictyochophyceae</taxon>
        <taxon>Dictyochales</taxon>
        <taxon>Dictyochaceae</taxon>
        <taxon>Octactis</taxon>
    </lineage>
</organism>
<name>A0A7S2HMT9_9STRA</name>
<proteinExistence type="predicted"/>
<evidence type="ECO:0000313" key="4">
    <source>
        <dbReference type="EMBL" id="CAD9495130.1"/>
    </source>
</evidence>
<dbReference type="GO" id="GO:0006139">
    <property type="term" value="P:nucleobase-containing compound metabolic process"/>
    <property type="evidence" value="ECO:0007669"/>
    <property type="project" value="InterPro"/>
</dbReference>
<dbReference type="CDD" id="cd01428">
    <property type="entry name" value="ADK"/>
    <property type="match status" value="1"/>
</dbReference>
<dbReference type="SUPFAM" id="SSF52540">
    <property type="entry name" value="P-loop containing nucleoside triphosphate hydrolases"/>
    <property type="match status" value="1"/>
</dbReference>
<sequence length="193" mass="21582">MSGYFCVHEDGFILDGFPRTLDQAKWLLNVTSIDRIISISMRRDMLIRKAVGRRICSNCNGNFNIEHIDEPGFYMPAMLPSPTKAKGGKLPSVGGHLCCGVELTRREDDSLEVVGERLRLFDEQTAPVIDFFARKARDNSGRSREKCSGQHLSSRKKHASFFFESIDITGGSAVMNPVFEAAMGLHRNTHVMS</sequence>
<evidence type="ECO:0000256" key="3">
    <source>
        <dbReference type="ARBA" id="ARBA00022777"/>
    </source>
</evidence>